<evidence type="ECO:0000313" key="3">
    <source>
        <dbReference type="EMBL" id="QLY31350.1"/>
    </source>
</evidence>
<dbReference type="InterPro" id="IPR005247">
    <property type="entry name" value="YbhB_YbcL/LppC-like"/>
</dbReference>
<dbReference type="Pfam" id="PF01161">
    <property type="entry name" value="PBP"/>
    <property type="match status" value="1"/>
</dbReference>
<dbReference type="SUPFAM" id="SSF49777">
    <property type="entry name" value="PEBP-like"/>
    <property type="match status" value="1"/>
</dbReference>
<protein>
    <submittedName>
        <fullName evidence="3">YbhB/YbcL family Raf kinase inhibitor-like protein</fullName>
    </submittedName>
</protein>
<keyword evidence="2" id="KW-0732">Signal</keyword>
<dbReference type="InterPro" id="IPR008914">
    <property type="entry name" value="PEBP"/>
</dbReference>
<dbReference type="CDD" id="cd00865">
    <property type="entry name" value="PEBP_bact_arch"/>
    <property type="match status" value="1"/>
</dbReference>
<evidence type="ECO:0000313" key="4">
    <source>
        <dbReference type="Proteomes" id="UP000515512"/>
    </source>
</evidence>
<accession>A0A7D6VK30</accession>
<dbReference type="AlphaFoldDB" id="A0A7D6VK30"/>
<proteinExistence type="inferred from homology"/>
<dbReference type="EMBL" id="CP059399">
    <property type="protein sequence ID" value="QLY31350.1"/>
    <property type="molecule type" value="Genomic_DNA"/>
</dbReference>
<organism evidence="3 4">
    <name type="scientific">Nocardia huaxiensis</name>
    <dbReference type="NCBI Taxonomy" id="2755382"/>
    <lineage>
        <taxon>Bacteria</taxon>
        <taxon>Bacillati</taxon>
        <taxon>Actinomycetota</taxon>
        <taxon>Actinomycetes</taxon>
        <taxon>Mycobacteriales</taxon>
        <taxon>Nocardiaceae</taxon>
        <taxon>Nocardia</taxon>
    </lineage>
</organism>
<name>A0A7D6VK30_9NOCA</name>
<dbReference type="InterPro" id="IPR036610">
    <property type="entry name" value="PEBP-like_sf"/>
</dbReference>
<dbReference type="Proteomes" id="UP000515512">
    <property type="component" value="Chromosome"/>
</dbReference>
<dbReference type="NCBIfam" id="TIGR00481">
    <property type="entry name" value="YbhB/YbcL family Raf kinase inhibitor-like protein"/>
    <property type="match status" value="1"/>
</dbReference>
<dbReference type="RefSeq" id="WP_181582546.1">
    <property type="nucleotide sequence ID" value="NZ_CP059399.1"/>
</dbReference>
<feature type="chain" id="PRO_5038385977" evidence="2">
    <location>
        <begin position="22"/>
        <end position="202"/>
    </location>
</feature>
<dbReference type="PANTHER" id="PTHR30289">
    <property type="entry name" value="UNCHARACTERIZED PROTEIN YBCL-RELATED"/>
    <property type="match status" value="1"/>
</dbReference>
<evidence type="ECO:0000256" key="1">
    <source>
        <dbReference type="ARBA" id="ARBA00007120"/>
    </source>
</evidence>
<reference evidence="3 4" key="1">
    <citation type="submission" date="2020-07" db="EMBL/GenBank/DDBJ databases">
        <authorList>
            <person name="Zhuang K."/>
            <person name="Ran Y."/>
        </authorList>
    </citation>
    <scope>NUCLEOTIDE SEQUENCE [LARGE SCALE GENOMIC DNA]</scope>
    <source>
        <strain evidence="3 4">WCH-YHL-001</strain>
    </source>
</reference>
<evidence type="ECO:0000256" key="2">
    <source>
        <dbReference type="SAM" id="SignalP"/>
    </source>
</evidence>
<dbReference type="Gene3D" id="3.90.280.10">
    <property type="entry name" value="PEBP-like"/>
    <property type="match status" value="1"/>
</dbReference>
<gene>
    <name evidence="3" type="ORF">H0264_03015</name>
</gene>
<dbReference type="KEGG" id="nhu:H0264_03015"/>
<sequence>MHRPARILFAAAAVAALIPVAACGKTAESAPAPARDTVEVRAVIPANAATFTVTTPDAQSGTAFPADSYAGAFGCTAANRAPHLTWSGAPATAKSFAVTMFDPDAPTGSGFWHWMNWDIPSTATDFTTGAASVSGTNDAGITGYLGPCPPTGDRPHNYRITVLALDVPTLGLPATTSPAVASFTMGSHIVGAAHLTLTAQRP</sequence>
<dbReference type="PANTHER" id="PTHR30289:SF1">
    <property type="entry name" value="PEBP (PHOSPHATIDYLETHANOLAMINE-BINDING PROTEIN) FAMILY PROTEIN"/>
    <property type="match status" value="1"/>
</dbReference>
<comment type="similarity">
    <text evidence="1">Belongs to the UPF0098 family.</text>
</comment>
<feature type="signal peptide" evidence="2">
    <location>
        <begin position="1"/>
        <end position="21"/>
    </location>
</feature>
<keyword evidence="4" id="KW-1185">Reference proteome</keyword>